<dbReference type="GO" id="GO:0005737">
    <property type="term" value="C:cytoplasm"/>
    <property type="evidence" value="ECO:0007669"/>
    <property type="project" value="TreeGrafter"/>
</dbReference>
<proteinExistence type="inferred from homology"/>
<dbReference type="InterPro" id="IPR055170">
    <property type="entry name" value="GFO_IDH_MocA-like_dom"/>
</dbReference>
<dbReference type="GO" id="GO:0006740">
    <property type="term" value="P:NADPH regeneration"/>
    <property type="evidence" value="ECO:0007669"/>
    <property type="project" value="TreeGrafter"/>
</dbReference>
<reference evidence="5" key="1">
    <citation type="journal article" date="2020" name="mSystems">
        <title>Genome- and Community-Level Interaction Insights into Carbon Utilization and Element Cycling Functions of Hydrothermarchaeota in Hydrothermal Sediment.</title>
        <authorList>
            <person name="Zhou Z."/>
            <person name="Liu Y."/>
            <person name="Xu W."/>
            <person name="Pan J."/>
            <person name="Luo Z.H."/>
            <person name="Li M."/>
        </authorList>
    </citation>
    <scope>NUCLEOTIDE SEQUENCE [LARGE SCALE GENOMIC DNA]</scope>
    <source>
        <strain evidence="5">SpSt-289</strain>
    </source>
</reference>
<dbReference type="Pfam" id="PF01408">
    <property type="entry name" value="GFO_IDH_MocA"/>
    <property type="match status" value="1"/>
</dbReference>
<gene>
    <name evidence="5" type="primary">iolG</name>
    <name evidence="5" type="ORF">ENQ20_15165</name>
</gene>
<evidence type="ECO:0000259" key="3">
    <source>
        <dbReference type="Pfam" id="PF01408"/>
    </source>
</evidence>
<dbReference type="SUPFAM" id="SSF51735">
    <property type="entry name" value="NAD(P)-binding Rossmann-fold domains"/>
    <property type="match status" value="1"/>
</dbReference>
<feature type="domain" description="GFO/IDH/MocA-like oxidoreductase" evidence="4">
    <location>
        <begin position="128"/>
        <end position="247"/>
    </location>
</feature>
<dbReference type="InterPro" id="IPR030827">
    <property type="entry name" value="Myo_inos_IolG"/>
</dbReference>
<dbReference type="Gene3D" id="3.40.50.720">
    <property type="entry name" value="NAD(P)-binding Rossmann-like Domain"/>
    <property type="match status" value="1"/>
</dbReference>
<comment type="caution">
    <text evidence="5">The sequence shown here is derived from an EMBL/GenBank/DDBJ whole genome shotgun (WGS) entry which is preliminary data.</text>
</comment>
<dbReference type="AlphaFoldDB" id="A0A7C1JUG6"/>
<dbReference type="InterPro" id="IPR000683">
    <property type="entry name" value="Gfo/Idh/MocA-like_OxRdtase_N"/>
</dbReference>
<comment type="similarity">
    <text evidence="1">Belongs to the Gfo/Idh/MocA family.</text>
</comment>
<dbReference type="PANTHER" id="PTHR42840">
    <property type="entry name" value="NAD(P)-BINDING ROSSMANN-FOLD SUPERFAMILY PROTEIN-RELATED"/>
    <property type="match status" value="1"/>
</dbReference>
<evidence type="ECO:0000313" key="5">
    <source>
        <dbReference type="EMBL" id="HDX32807.1"/>
    </source>
</evidence>
<protein>
    <submittedName>
        <fullName evidence="5">Inositol 2-dehydrogenase</fullName>
        <ecNumber evidence="5">1.1.1.18</ecNumber>
    </submittedName>
</protein>
<evidence type="ECO:0000256" key="2">
    <source>
        <dbReference type="ARBA" id="ARBA00023002"/>
    </source>
</evidence>
<dbReference type="Gene3D" id="3.30.360.10">
    <property type="entry name" value="Dihydrodipicolinate Reductase, domain 2"/>
    <property type="match status" value="1"/>
</dbReference>
<dbReference type="NCBIfam" id="TIGR04380">
    <property type="entry name" value="myo_inos_iolG"/>
    <property type="match status" value="1"/>
</dbReference>
<feature type="domain" description="Gfo/Idh/MocA-like oxidoreductase N-terminal" evidence="3">
    <location>
        <begin position="2"/>
        <end position="118"/>
    </location>
</feature>
<accession>A0A7C1JUG6</accession>
<sequence length="344" mass="37020">MIGVAILGAGRISHVHARAIGEAGARLVAVYDVVNAAAEKLAARFGASVEPSVDAVLSRPDVDAVVIATPTDTHVDYIIRCAEAGKAVLCEKPLAASVAEAQRCIDRVGYLQQVIQIGFNRRFDPSHHALQRALAAGEIGALEQLIITSRDPAPPPADYLARSGGLFQDMTIHDFDMARWLLQEPVTSVYAQGSCLVDPAIAALGDIDTATVMLRTASGKQCTIFNSRRAVYGYDQRIEAHGEKGMLISGNHFENSLLRFNKMSAGAPAPLQHFFLDRYADSYRLELADFLDAVQTGRPASVDLQDGLEALRLAEAAHRSLTLGQPVTLPGDSDIPLKNTKDRL</sequence>
<dbReference type="EC" id="1.1.1.18" evidence="5"/>
<dbReference type="EMBL" id="DSMG01000159">
    <property type="protein sequence ID" value="HDX32807.1"/>
    <property type="molecule type" value="Genomic_DNA"/>
</dbReference>
<evidence type="ECO:0000256" key="1">
    <source>
        <dbReference type="ARBA" id="ARBA00010928"/>
    </source>
</evidence>
<dbReference type="InterPro" id="IPR036291">
    <property type="entry name" value="NAD(P)-bd_dom_sf"/>
</dbReference>
<dbReference type="GO" id="GO:0050112">
    <property type="term" value="F:inositol 2-dehydrogenase (NAD+) activity"/>
    <property type="evidence" value="ECO:0007669"/>
    <property type="project" value="UniProtKB-EC"/>
</dbReference>
<dbReference type="GO" id="GO:0000166">
    <property type="term" value="F:nucleotide binding"/>
    <property type="evidence" value="ECO:0007669"/>
    <property type="project" value="InterPro"/>
</dbReference>
<name>A0A7C1JUG6_9CHLR</name>
<dbReference type="SUPFAM" id="SSF55347">
    <property type="entry name" value="Glyceraldehyde-3-phosphate dehydrogenase-like, C-terminal domain"/>
    <property type="match status" value="1"/>
</dbReference>
<evidence type="ECO:0000259" key="4">
    <source>
        <dbReference type="Pfam" id="PF22725"/>
    </source>
</evidence>
<organism evidence="5">
    <name type="scientific">Caldilinea aerophila</name>
    <dbReference type="NCBI Taxonomy" id="133453"/>
    <lineage>
        <taxon>Bacteria</taxon>
        <taxon>Bacillati</taxon>
        <taxon>Chloroflexota</taxon>
        <taxon>Caldilineae</taxon>
        <taxon>Caldilineales</taxon>
        <taxon>Caldilineaceae</taxon>
        <taxon>Caldilinea</taxon>
    </lineage>
</organism>
<dbReference type="PANTHER" id="PTHR42840:SF3">
    <property type="entry name" value="BINDING ROSSMANN FOLD OXIDOREDUCTASE, PUTATIVE (AFU_ORTHOLOGUE AFUA_2G10240)-RELATED"/>
    <property type="match status" value="1"/>
</dbReference>
<dbReference type="Pfam" id="PF22725">
    <property type="entry name" value="GFO_IDH_MocA_C3"/>
    <property type="match status" value="1"/>
</dbReference>
<keyword evidence="2 5" id="KW-0560">Oxidoreductase</keyword>